<dbReference type="Gene3D" id="1.10.150.400">
    <property type="match status" value="1"/>
</dbReference>
<accession>A0ABX1P9H5</accession>
<gene>
    <name evidence="1" type="ORF">DP116_12910</name>
</gene>
<evidence type="ECO:0000313" key="1">
    <source>
        <dbReference type="EMBL" id="NMG20311.1"/>
    </source>
</evidence>
<dbReference type="InterPro" id="IPR023214">
    <property type="entry name" value="HAD_sf"/>
</dbReference>
<dbReference type="Proteomes" id="UP000718564">
    <property type="component" value="Unassembled WGS sequence"/>
</dbReference>
<keyword evidence="2" id="KW-1185">Reference proteome</keyword>
<sequence>MVSVAVSVRSLIFTKNEYINTMQISSFDVFDTVLTRVVGTPKAFFLLLGKQLAGQSLINCTPEAFVHARTTAEFRAHSNVGEKYSLHQIYTEVAIALRLTDEQREKIMHIECALESELIRPIPIARDLIQTARKQNKRVVFVSDMYLPAEFIKEQLVRHSFWVDGDELYVSYEYGKSKATGELFRELLNREGVSPAEVSHYGNDLRIDVQGAKKVGLKAQHFSEGNLNRYEQKLESHSYATEGLSSAMAGASRLVRLQVPVSSSKEEALRDVAAGVVAPTLVGYVLWILQQAQLMGLKRLYFVSRDGQVLLEIARRLVGKLNFSCELRYIYGSRLSWNLPAVVSLDPQQALEMLKRPSWILDGTSTLSIRDFLARVSIAPQEIRDSLAAIGFKEEDWSRILSPQEVQALHPVLDKPEVSELILQKAVQKQQVLMKYLDQEGVLDSIPKGLVDVGWFGSSYDSLAALVNANGATLDVGFFYGLKSNSKGNQSDSKKGYFFDQRTRTGFKDVLPELGIVPLEMFCSADHGTVLGFMEEGDQVRPVFKEEHNQRIIDWGLPLVRKAVYSFTENLLLDPNLVNPWADVRQASADVLQSFWLSPSYTEAKAWGDFPWEAGHSENTNSLAQSYSWINVAKSFLTARFAYNQGLWFEGSVAQSSLPVQKGIQGFRRYRRLLLSIKSKVLTPRLKLVKRSLQTP</sequence>
<dbReference type="EMBL" id="QMEB01000087">
    <property type="protein sequence ID" value="NMG20311.1"/>
    <property type="molecule type" value="Genomic_DNA"/>
</dbReference>
<protein>
    <submittedName>
        <fullName evidence="1">Uncharacterized protein</fullName>
    </submittedName>
</protein>
<reference evidence="1 2" key="1">
    <citation type="submission" date="2018-06" db="EMBL/GenBank/DDBJ databases">
        <title>Comparative genomics of Brasilonema spp. strains.</title>
        <authorList>
            <person name="Alvarenga D.O."/>
            <person name="Fiore M.F."/>
            <person name="Varani A.M."/>
        </authorList>
    </citation>
    <scope>NUCLEOTIDE SEQUENCE [LARGE SCALE GENOMIC DNA]</scope>
    <source>
        <strain evidence="1 2">SPC951</strain>
    </source>
</reference>
<dbReference type="InterPro" id="IPR036412">
    <property type="entry name" value="HAD-like_sf"/>
</dbReference>
<proteinExistence type="predicted"/>
<dbReference type="Gene3D" id="3.40.50.1000">
    <property type="entry name" value="HAD superfamily/HAD-like"/>
    <property type="match status" value="1"/>
</dbReference>
<organism evidence="1 2">
    <name type="scientific">Brasilonema bromeliae SPC951</name>
    <dbReference type="NCBI Taxonomy" id="385972"/>
    <lineage>
        <taxon>Bacteria</taxon>
        <taxon>Bacillati</taxon>
        <taxon>Cyanobacteriota</taxon>
        <taxon>Cyanophyceae</taxon>
        <taxon>Nostocales</taxon>
        <taxon>Scytonemataceae</taxon>
        <taxon>Brasilonema</taxon>
        <taxon>Bromeliae group (in: Brasilonema)</taxon>
    </lineage>
</organism>
<comment type="caution">
    <text evidence="1">The sequence shown here is derived from an EMBL/GenBank/DDBJ whole genome shotgun (WGS) entry which is preliminary data.</text>
</comment>
<evidence type="ECO:0000313" key="2">
    <source>
        <dbReference type="Proteomes" id="UP000718564"/>
    </source>
</evidence>
<name>A0ABX1P9H5_9CYAN</name>
<dbReference type="SUPFAM" id="SSF56784">
    <property type="entry name" value="HAD-like"/>
    <property type="match status" value="1"/>
</dbReference>